<dbReference type="Proteomes" id="UP000706124">
    <property type="component" value="Unassembled WGS sequence"/>
</dbReference>
<keyword evidence="3 6" id="KW-0645">Protease</keyword>
<sequence>MLGRHVVAFLVALGASCRAQFPVADAEALNLTVIRSPADGNITISYKEPRVACETAFSNQKQYTGWVSIPGAYATNLFFWFVEARQRTDELTVWLNGGPGSSSMFGFFAGNGPCEVIERGINQYGTAAREWGWDRASNMLFIDQPNQVGFSYDKPTNRTIILTSDNVNQPPLQGSGSLPAWAYANGTFSTMNATSTANTTDTAALAVWHLIQGFLTTFPQYQNTSNSSVAVHLFSESYGGRYGPMFAERWERQNHKRSTGQLRANSTVDVHLASLGIVNGCVDQELQVPYYPIFANNNTYGYKALADEAAKFYTAKYNSPEGCKAKVQRCVAAALALDPRGEGGNADVNAMCAAANDACFAIQEPYYNSGRSPYDLAAPYHDPNPALRFLSYLNQEHILRDIGSPINYTLASSVVSQVFHDTGDQSRGGNIKRLAHILSQGVRIGLVYGDRDYICNWYGGEAVSLAIANLTSPDYATKFPAAGYAPILVNDTYVGGLVRQYGNLSFSRIYQAGHSVAWYQPETAFQVFARIMMGTSLSTGGRINLSLYNTTGASAASHSDDLPAMPSTTCWVYNFASTCDDGAHGLVSEGAGVVINGVLYSQSADWPLATTQTASSTGEKGSTSTTEALTGVFAATKTPASIATCVQCVGGTRWTVMIFLVGIHLLWGCIV</sequence>
<dbReference type="GO" id="GO:0004185">
    <property type="term" value="F:serine-type carboxypeptidase activity"/>
    <property type="evidence" value="ECO:0007669"/>
    <property type="project" value="UniProtKB-UniRule"/>
</dbReference>
<dbReference type="InterPro" id="IPR029058">
    <property type="entry name" value="AB_hydrolase_fold"/>
</dbReference>
<comment type="caution">
    <text evidence="7">The sequence shown here is derived from an EMBL/GenBank/DDBJ whole genome shotgun (WGS) entry which is preliminary data.</text>
</comment>
<evidence type="ECO:0000313" key="7">
    <source>
        <dbReference type="EMBL" id="KAG5944374.1"/>
    </source>
</evidence>
<name>A0A9P7MGS0_9HYPO</name>
<reference evidence="7 8" key="1">
    <citation type="journal article" date="2020" name="bioRxiv">
        <title>Whole genome comparisons of ergot fungi reveals the divergence and evolution of species within the genus Claviceps are the result of varying mechanisms driving genome evolution and host range expansion.</title>
        <authorList>
            <person name="Wyka S.A."/>
            <person name="Mondo S.J."/>
            <person name="Liu M."/>
            <person name="Dettman J."/>
            <person name="Nalam V."/>
            <person name="Broders K.D."/>
        </authorList>
    </citation>
    <scope>NUCLEOTIDE SEQUENCE [LARGE SCALE GENOMIC DNA]</scope>
    <source>
        <strain evidence="7 8">CCC 1485</strain>
    </source>
</reference>
<dbReference type="PANTHER" id="PTHR11802">
    <property type="entry name" value="SERINE PROTEASE FAMILY S10 SERINE CARBOXYPEPTIDASE"/>
    <property type="match status" value="1"/>
</dbReference>
<dbReference type="InterPro" id="IPR001563">
    <property type="entry name" value="Peptidase_S10"/>
</dbReference>
<dbReference type="PRINTS" id="PR00724">
    <property type="entry name" value="CRBOXYPTASEC"/>
</dbReference>
<feature type="chain" id="PRO_5040532168" description="Carboxypeptidase" evidence="6">
    <location>
        <begin position="20"/>
        <end position="671"/>
    </location>
</feature>
<feature type="signal peptide" evidence="6">
    <location>
        <begin position="1"/>
        <end position="19"/>
    </location>
</feature>
<keyword evidence="4 6" id="KW-0378">Hydrolase</keyword>
<evidence type="ECO:0000256" key="3">
    <source>
        <dbReference type="ARBA" id="ARBA00022670"/>
    </source>
</evidence>
<keyword evidence="8" id="KW-1185">Reference proteome</keyword>
<dbReference type="SUPFAM" id="SSF53474">
    <property type="entry name" value="alpha/beta-Hydrolases"/>
    <property type="match status" value="1"/>
</dbReference>
<evidence type="ECO:0000256" key="5">
    <source>
        <dbReference type="ARBA" id="ARBA00023180"/>
    </source>
</evidence>
<gene>
    <name evidence="7" type="ORF">E4U60_006027</name>
</gene>
<protein>
    <recommendedName>
        <fullName evidence="6">Carboxypeptidase</fullName>
        <ecNumber evidence="6">3.4.16.-</ecNumber>
    </recommendedName>
</protein>
<evidence type="ECO:0000256" key="2">
    <source>
        <dbReference type="ARBA" id="ARBA00022645"/>
    </source>
</evidence>
<evidence type="ECO:0000256" key="4">
    <source>
        <dbReference type="ARBA" id="ARBA00022801"/>
    </source>
</evidence>
<dbReference type="GO" id="GO:0000324">
    <property type="term" value="C:fungal-type vacuole"/>
    <property type="evidence" value="ECO:0007669"/>
    <property type="project" value="TreeGrafter"/>
</dbReference>
<dbReference type="PANTHER" id="PTHR11802:SF404">
    <property type="entry name" value="CARBOXYPEPTIDASE"/>
    <property type="match status" value="1"/>
</dbReference>
<keyword evidence="6" id="KW-0732">Signal</keyword>
<dbReference type="GO" id="GO:0006508">
    <property type="term" value="P:proteolysis"/>
    <property type="evidence" value="ECO:0007669"/>
    <property type="project" value="UniProtKB-KW"/>
</dbReference>
<dbReference type="OrthoDB" id="443318at2759"/>
<evidence type="ECO:0000256" key="1">
    <source>
        <dbReference type="ARBA" id="ARBA00009431"/>
    </source>
</evidence>
<evidence type="ECO:0000313" key="8">
    <source>
        <dbReference type="Proteomes" id="UP000706124"/>
    </source>
</evidence>
<organism evidence="7 8">
    <name type="scientific">Claviceps pazoutovae</name>
    <dbReference type="NCBI Taxonomy" id="1649127"/>
    <lineage>
        <taxon>Eukaryota</taxon>
        <taxon>Fungi</taxon>
        <taxon>Dikarya</taxon>
        <taxon>Ascomycota</taxon>
        <taxon>Pezizomycotina</taxon>
        <taxon>Sordariomycetes</taxon>
        <taxon>Hypocreomycetidae</taxon>
        <taxon>Hypocreales</taxon>
        <taxon>Clavicipitaceae</taxon>
        <taxon>Claviceps</taxon>
    </lineage>
</organism>
<dbReference type="Gene3D" id="3.40.50.1820">
    <property type="entry name" value="alpha/beta hydrolase"/>
    <property type="match status" value="1"/>
</dbReference>
<proteinExistence type="inferred from homology"/>
<accession>A0A9P7MGS0</accession>
<keyword evidence="2 6" id="KW-0121">Carboxypeptidase</keyword>
<dbReference type="InterPro" id="IPR018202">
    <property type="entry name" value="Ser_caboxypep_ser_AS"/>
</dbReference>
<comment type="similarity">
    <text evidence="1 6">Belongs to the peptidase S10 family.</text>
</comment>
<dbReference type="AlphaFoldDB" id="A0A9P7MGS0"/>
<keyword evidence="5" id="KW-0325">Glycoprotein</keyword>
<dbReference type="EC" id="3.4.16.-" evidence="6"/>
<dbReference type="EMBL" id="SRPO01000056">
    <property type="protein sequence ID" value="KAG5944374.1"/>
    <property type="molecule type" value="Genomic_DNA"/>
</dbReference>
<evidence type="ECO:0000256" key="6">
    <source>
        <dbReference type="RuleBase" id="RU361156"/>
    </source>
</evidence>
<dbReference type="PROSITE" id="PS51257">
    <property type="entry name" value="PROKAR_LIPOPROTEIN"/>
    <property type="match status" value="1"/>
</dbReference>
<dbReference type="PROSITE" id="PS00131">
    <property type="entry name" value="CARBOXYPEPT_SER_SER"/>
    <property type="match status" value="1"/>
</dbReference>
<dbReference type="Pfam" id="PF00450">
    <property type="entry name" value="Peptidase_S10"/>
    <property type="match status" value="1"/>
</dbReference>